<evidence type="ECO:0000313" key="1">
    <source>
        <dbReference type="EMBL" id="CAI6349081.1"/>
    </source>
</evidence>
<dbReference type="Proteomes" id="UP001160148">
    <property type="component" value="Unassembled WGS sequence"/>
</dbReference>
<proteinExistence type="predicted"/>
<evidence type="ECO:0000313" key="2">
    <source>
        <dbReference type="Proteomes" id="UP001160148"/>
    </source>
</evidence>
<dbReference type="EMBL" id="CARXXK010000001">
    <property type="protein sequence ID" value="CAI6349081.1"/>
    <property type="molecule type" value="Genomic_DNA"/>
</dbReference>
<keyword evidence="2" id="KW-1185">Reference proteome</keyword>
<comment type="caution">
    <text evidence="1">The sequence shown here is derived from an EMBL/GenBank/DDBJ whole genome shotgun (WGS) entry which is preliminary data.</text>
</comment>
<protein>
    <submittedName>
        <fullName evidence="1">Uncharacterized protein</fullName>
    </submittedName>
</protein>
<organism evidence="1 2">
    <name type="scientific">Macrosiphum euphorbiae</name>
    <name type="common">potato aphid</name>
    <dbReference type="NCBI Taxonomy" id="13131"/>
    <lineage>
        <taxon>Eukaryota</taxon>
        <taxon>Metazoa</taxon>
        <taxon>Ecdysozoa</taxon>
        <taxon>Arthropoda</taxon>
        <taxon>Hexapoda</taxon>
        <taxon>Insecta</taxon>
        <taxon>Pterygota</taxon>
        <taxon>Neoptera</taxon>
        <taxon>Paraneoptera</taxon>
        <taxon>Hemiptera</taxon>
        <taxon>Sternorrhyncha</taxon>
        <taxon>Aphidomorpha</taxon>
        <taxon>Aphidoidea</taxon>
        <taxon>Aphididae</taxon>
        <taxon>Macrosiphini</taxon>
        <taxon>Macrosiphum</taxon>
    </lineage>
</organism>
<sequence length="103" mass="12344">MLGYQGIRSLRETKKHIKRQKLQQITTKEILTSDFEGTNTSQRQLICKLVQNVYRSGEKTETKFNEVNWTTKHIKKYNLNRKWEVIPKRLRIGSTRCTHCYLM</sequence>
<reference evidence="1 2" key="1">
    <citation type="submission" date="2023-01" db="EMBL/GenBank/DDBJ databases">
        <authorList>
            <person name="Whitehead M."/>
        </authorList>
    </citation>
    <scope>NUCLEOTIDE SEQUENCE [LARGE SCALE GENOMIC DNA]</scope>
</reference>
<gene>
    <name evidence="1" type="ORF">MEUPH1_LOCUS5685</name>
</gene>
<name>A0AAV0W1Q6_9HEMI</name>
<accession>A0AAV0W1Q6</accession>
<dbReference type="AlphaFoldDB" id="A0AAV0W1Q6"/>